<evidence type="ECO:0000256" key="2">
    <source>
        <dbReference type="ARBA" id="ARBA00011050"/>
    </source>
</evidence>
<dbReference type="Pfam" id="PF07744">
    <property type="entry name" value="SPOC"/>
    <property type="match status" value="1"/>
</dbReference>
<dbReference type="GO" id="GO:0006368">
    <property type="term" value="P:transcription elongation by RNA polymerase II"/>
    <property type="evidence" value="ECO:0007669"/>
    <property type="project" value="TreeGrafter"/>
</dbReference>
<feature type="compositionally biased region" description="Pro residues" evidence="7">
    <location>
        <begin position="774"/>
        <end position="799"/>
    </location>
</feature>
<comment type="similarity">
    <text evidence="2">Belongs to the BYE1 family.</text>
</comment>
<keyword evidence="10" id="KW-1185">Reference proteome</keyword>
<dbReference type="InterPro" id="IPR055499">
    <property type="entry name" value="DUF7071"/>
</dbReference>
<feature type="compositionally biased region" description="Pro residues" evidence="7">
    <location>
        <begin position="218"/>
        <end position="230"/>
    </location>
</feature>
<evidence type="ECO:0000256" key="4">
    <source>
        <dbReference type="ARBA" id="ARBA00022723"/>
    </source>
</evidence>
<evidence type="ECO:0000259" key="8">
    <source>
        <dbReference type="PROSITE" id="PS51321"/>
    </source>
</evidence>
<dbReference type="InterPro" id="IPR013083">
    <property type="entry name" value="Znf_RING/FYVE/PHD"/>
</dbReference>
<dbReference type="SMART" id="SM00249">
    <property type="entry name" value="PHD"/>
    <property type="match status" value="1"/>
</dbReference>
<feature type="compositionally biased region" description="Low complexity" evidence="7">
    <location>
        <begin position="745"/>
        <end position="767"/>
    </location>
</feature>
<comment type="caution">
    <text evidence="9">The sequence shown here is derived from an EMBL/GenBank/DDBJ whole genome shotgun (WGS) entry which is preliminary data.</text>
</comment>
<dbReference type="AlphaFoldDB" id="A0A8H4KLZ5"/>
<feature type="region of interest" description="Disordered" evidence="7">
    <location>
        <begin position="708"/>
        <end position="811"/>
    </location>
</feature>
<dbReference type="CDD" id="cd21538">
    <property type="entry name" value="SPOC_TFIIS"/>
    <property type="match status" value="1"/>
</dbReference>
<organism evidence="9 10">
    <name type="scientific">Fusarium austroafricanum</name>
    <dbReference type="NCBI Taxonomy" id="2364996"/>
    <lineage>
        <taxon>Eukaryota</taxon>
        <taxon>Fungi</taxon>
        <taxon>Dikarya</taxon>
        <taxon>Ascomycota</taxon>
        <taxon>Pezizomycotina</taxon>
        <taxon>Sordariomycetes</taxon>
        <taxon>Hypocreomycetidae</taxon>
        <taxon>Hypocreales</taxon>
        <taxon>Nectriaceae</taxon>
        <taxon>Fusarium</taxon>
        <taxon>Fusarium concolor species complex</taxon>
    </lineage>
</organism>
<feature type="compositionally biased region" description="Polar residues" evidence="7">
    <location>
        <begin position="11"/>
        <end position="23"/>
    </location>
</feature>
<evidence type="ECO:0000256" key="6">
    <source>
        <dbReference type="ARBA" id="ARBA00022833"/>
    </source>
</evidence>
<proteinExistence type="inferred from homology"/>
<evidence type="ECO:0000256" key="7">
    <source>
        <dbReference type="SAM" id="MobiDB-lite"/>
    </source>
</evidence>
<keyword evidence="5" id="KW-0863">Zinc-finger</keyword>
<evidence type="ECO:0000256" key="1">
    <source>
        <dbReference type="ARBA" id="ARBA00002311"/>
    </source>
</evidence>
<dbReference type="OrthoDB" id="79252at2759"/>
<feature type="compositionally biased region" description="Polar residues" evidence="7">
    <location>
        <begin position="495"/>
        <end position="504"/>
    </location>
</feature>
<feature type="region of interest" description="Disordered" evidence="7">
    <location>
        <begin position="1"/>
        <end position="105"/>
    </location>
</feature>
<dbReference type="GO" id="GO:0001139">
    <property type="term" value="F:RNA polymerase II complex recruiting activity"/>
    <property type="evidence" value="ECO:0007669"/>
    <property type="project" value="TreeGrafter"/>
</dbReference>
<dbReference type="SUPFAM" id="SSF57903">
    <property type="entry name" value="FYVE/PHD zinc finger"/>
    <property type="match status" value="1"/>
</dbReference>
<keyword evidence="4" id="KW-0479">Metal-binding</keyword>
<feature type="compositionally biased region" description="Basic and acidic residues" evidence="7">
    <location>
        <begin position="177"/>
        <end position="188"/>
    </location>
</feature>
<feature type="compositionally biased region" description="Acidic residues" evidence="7">
    <location>
        <begin position="88"/>
        <end position="104"/>
    </location>
</feature>
<dbReference type="Pfam" id="PF23257">
    <property type="entry name" value="DUF7071"/>
    <property type="match status" value="1"/>
</dbReference>
<feature type="compositionally biased region" description="Basic residues" evidence="7">
    <location>
        <begin position="72"/>
        <end position="82"/>
    </location>
</feature>
<dbReference type="Pfam" id="PF20826">
    <property type="entry name" value="PHD_5"/>
    <property type="match status" value="1"/>
</dbReference>
<evidence type="ECO:0000256" key="3">
    <source>
        <dbReference type="ARBA" id="ARBA00021616"/>
    </source>
</evidence>
<feature type="region of interest" description="Disordered" evidence="7">
    <location>
        <begin position="397"/>
        <end position="547"/>
    </location>
</feature>
<dbReference type="SMART" id="SM00510">
    <property type="entry name" value="TFS2M"/>
    <property type="match status" value="1"/>
</dbReference>
<feature type="compositionally biased region" description="Basic and acidic residues" evidence="7">
    <location>
        <begin position="233"/>
        <end position="258"/>
    </location>
</feature>
<dbReference type="PANTHER" id="PTHR11477:SF11">
    <property type="entry name" value="TRANSCRIPTION FACTOR BYE1"/>
    <property type="match status" value="1"/>
</dbReference>
<feature type="compositionally biased region" description="Basic and acidic residues" evidence="7">
    <location>
        <begin position="452"/>
        <end position="492"/>
    </location>
</feature>
<evidence type="ECO:0000256" key="5">
    <source>
        <dbReference type="ARBA" id="ARBA00022771"/>
    </source>
</evidence>
<dbReference type="GO" id="GO:0000977">
    <property type="term" value="F:RNA polymerase II transcription regulatory region sequence-specific DNA binding"/>
    <property type="evidence" value="ECO:0007669"/>
    <property type="project" value="TreeGrafter"/>
</dbReference>
<dbReference type="InterPro" id="IPR036575">
    <property type="entry name" value="TFIIS_cen_dom_sf"/>
</dbReference>
<feature type="domain" description="TFIIS central" evidence="8">
    <location>
        <begin position="292"/>
        <end position="420"/>
    </location>
</feature>
<evidence type="ECO:0000313" key="9">
    <source>
        <dbReference type="EMBL" id="KAF4451749.1"/>
    </source>
</evidence>
<sequence length="882" mass="97124">MSGKRQRLAKSSKQSQLEDQAPSQRDGHHEIKHSPVSTNNTISGEAEPRRSVRATKGQHTKSFDELEPAAVPKKRQTKKTKKAKEQEQELEQEQQQEQEEEEENELIRCVCGATEQDEDSGEAWIACETCGAWQHNVCVGVSSFDDEIPDYYWCEQCRPNEHKELLDGMAKGEKVWEARRKAHEEESKKKKRGGRKGKGKRHSETKEEDKTKAKASPAPAPTPTPAPAPAPETAKEKKETKTGKRKAREESHDTDGKSAKVRRVSENGAVPVPVSYTPPEDLAKLMSDLPGSRTGPAKALSKSINHVLTSMHKQGELPLEEGSTPESMSEMFALQIERGVYDSYPVTKGQKEYNQQIKSLSFNLKNNPELCHGLVHKTLSPANLAIMTSEQLASSEMQKQTAEMKAKAEKQSILYTSETGPRVRRTHKGEEVVDDETFINDSAVPLPPGPPRRPDPQAVKKEPTAGDKADLASHPQQHDDKQRSPSHPDFDITKVFSSVKSPTASHHRRPSALVTSPNGPGVDPDVDRMLQDENESPPYSPTEETQDPDVIWRGSLAMSSIADFSATAKYMGGANFASVGPWSKLIPERLTVAGRIPEQRAIEYLCGLRYSNSTDVIVVALTPVSPVSHAEFHALLNYFISKKRYGVIGDKTIGNVRDTYLVPVPAGEDNYPEFMLNLVDNKIPKIRTEPMLLAVFVYHTEPEQLKQMKDGVGNQQDARALGSPVPTAHAQRSNSTASAGPAFSPATPQAPQGGFQGGFHQQSSPGPWQSTTPVPIPQPPYTKPPVAPQAPAPPQPPPQMSEAHKHQAQQAGVAMAQELLGPWITSPTVQFILPQAYQMARKEWEVVKRVLERDPKAREDLQHLGNLLEKETAADKTGGTVA</sequence>
<keyword evidence="6" id="KW-0862">Zinc</keyword>
<protein>
    <recommendedName>
        <fullName evidence="3">Transcription factor BYE1</fullName>
    </recommendedName>
</protein>
<dbReference type="InterPro" id="IPR001965">
    <property type="entry name" value="Znf_PHD"/>
</dbReference>
<dbReference type="InterPro" id="IPR003618">
    <property type="entry name" value="TFIIS_cen_dom"/>
</dbReference>
<dbReference type="InterPro" id="IPR019786">
    <property type="entry name" value="Zinc_finger_PHD-type_CS"/>
</dbReference>
<comment type="function">
    <text evidence="1">Negative regulator of transcription elongation.</text>
</comment>
<dbReference type="GO" id="GO:0008270">
    <property type="term" value="F:zinc ion binding"/>
    <property type="evidence" value="ECO:0007669"/>
    <property type="project" value="UniProtKB-KW"/>
</dbReference>
<feature type="compositionally biased region" description="Basic residues" evidence="7">
    <location>
        <begin position="189"/>
        <end position="201"/>
    </location>
</feature>
<accession>A0A8H4KLZ5</accession>
<feature type="compositionally biased region" description="Basic and acidic residues" evidence="7">
    <location>
        <begin position="202"/>
        <end position="212"/>
    </location>
</feature>
<dbReference type="InterPro" id="IPR011011">
    <property type="entry name" value="Znf_FYVE_PHD"/>
</dbReference>
<dbReference type="Gene3D" id="3.30.40.10">
    <property type="entry name" value="Zinc/RING finger domain, C3HC4 (zinc finger)"/>
    <property type="match status" value="1"/>
</dbReference>
<dbReference type="Gene3D" id="1.10.472.30">
    <property type="entry name" value="Transcription elongation factor S-II, central domain"/>
    <property type="match status" value="1"/>
</dbReference>
<reference evidence="9" key="1">
    <citation type="submission" date="2020-01" db="EMBL/GenBank/DDBJ databases">
        <title>Identification and distribution of gene clusters putatively required for synthesis of sphingolipid metabolism inhibitors in phylogenetically diverse species of the filamentous fungus Fusarium.</title>
        <authorList>
            <person name="Kim H.-S."/>
            <person name="Busman M."/>
            <person name="Brown D.W."/>
            <person name="Divon H."/>
            <person name="Uhlig S."/>
            <person name="Proctor R.H."/>
        </authorList>
    </citation>
    <scope>NUCLEOTIDE SEQUENCE</scope>
    <source>
        <strain evidence="9">NRRL 53441</strain>
    </source>
</reference>
<dbReference type="Pfam" id="PF07500">
    <property type="entry name" value="TFIIS_M"/>
    <property type="match status" value="1"/>
</dbReference>
<dbReference type="EMBL" id="JAADJG010000211">
    <property type="protein sequence ID" value="KAF4451749.1"/>
    <property type="molecule type" value="Genomic_DNA"/>
</dbReference>
<dbReference type="GO" id="GO:0031440">
    <property type="term" value="P:regulation of mRNA 3'-end processing"/>
    <property type="evidence" value="ECO:0007669"/>
    <property type="project" value="TreeGrafter"/>
</dbReference>
<dbReference type="InterPro" id="IPR012921">
    <property type="entry name" value="SPOC_C"/>
</dbReference>
<dbReference type="GO" id="GO:0031564">
    <property type="term" value="P:transcription antitermination"/>
    <property type="evidence" value="ECO:0007669"/>
    <property type="project" value="TreeGrafter"/>
</dbReference>
<dbReference type="PROSITE" id="PS01359">
    <property type="entry name" value="ZF_PHD_1"/>
    <property type="match status" value="1"/>
</dbReference>
<feature type="compositionally biased region" description="Basic residues" evidence="7">
    <location>
        <begin position="1"/>
        <end position="10"/>
    </location>
</feature>
<dbReference type="SUPFAM" id="SSF46942">
    <property type="entry name" value="Elongation factor TFIIS domain 2"/>
    <property type="match status" value="1"/>
</dbReference>
<dbReference type="PROSITE" id="PS51321">
    <property type="entry name" value="TFIIS_CENTRAL"/>
    <property type="match status" value="1"/>
</dbReference>
<dbReference type="GO" id="GO:0005634">
    <property type="term" value="C:nucleus"/>
    <property type="evidence" value="ECO:0007669"/>
    <property type="project" value="TreeGrafter"/>
</dbReference>
<dbReference type="PANTHER" id="PTHR11477">
    <property type="entry name" value="TRANSCRIPTION FACTOR S-II ZINC FINGER DOMAIN-CONTAINING PROTEIN"/>
    <property type="match status" value="1"/>
</dbReference>
<dbReference type="GO" id="GO:0006362">
    <property type="term" value="P:transcription elongation by RNA polymerase I"/>
    <property type="evidence" value="ECO:0007669"/>
    <property type="project" value="TreeGrafter"/>
</dbReference>
<gene>
    <name evidence="9" type="ORF">F53441_5311</name>
</gene>
<feature type="region of interest" description="Disordered" evidence="7">
    <location>
        <begin position="177"/>
        <end position="265"/>
    </location>
</feature>
<dbReference type="Proteomes" id="UP000605986">
    <property type="component" value="Unassembled WGS sequence"/>
</dbReference>
<name>A0A8H4KLZ5_9HYPO</name>
<evidence type="ECO:0000313" key="10">
    <source>
        <dbReference type="Proteomes" id="UP000605986"/>
    </source>
</evidence>